<evidence type="ECO:0000256" key="1">
    <source>
        <dbReference type="ARBA" id="ARBA00007017"/>
    </source>
</evidence>
<evidence type="ECO:0000313" key="4">
    <source>
        <dbReference type="Proteomes" id="UP000887560"/>
    </source>
</evidence>
<dbReference type="PANTHER" id="PTHR13395">
    <property type="entry name" value="SISTER CHROMATID COHESION PROTEIN DCC1-RELATED"/>
    <property type="match status" value="1"/>
</dbReference>
<dbReference type="AlphaFoldDB" id="A0A915P3Z3"/>
<dbReference type="GO" id="GO:0000775">
    <property type="term" value="C:chromosome, centromeric region"/>
    <property type="evidence" value="ECO:0007669"/>
    <property type="project" value="TreeGrafter"/>
</dbReference>
<comment type="similarity">
    <text evidence="1">Belongs to the DCC1 family.</text>
</comment>
<dbReference type="InterPro" id="IPR019128">
    <property type="entry name" value="Dcc1"/>
</dbReference>
<accession>A0A915P3Z3</accession>
<sequence length="732" mass="83769">MNRSILFGVSRSLVSLRNSVAFGAQTVKTRGTYIGHSFAYSTKNAPKVVQIPLRVPVDFDDMYFAELVNEFEAKYGFDLKECVFDVVTAIDAAIKKELKLDDGDRFIYLDPDNSDQLLINLPRAKSKIPSIKYDAVMMFNAACFFLAKDPPDNTMLASELLWACCSFVVKKFYAEMGILPRSHHGSLGLCLFAAGFHKDSSALAYTFLKAEGFHRLFYCGGGLLEDLEDALHRVNYFIECFPQIDLHAVRDAIQPFIDGKLKTKDDNTYVLMDDLTSPVNDSSVQLLFSPQFSSNDFIFAEVDKNLVNYFLNGNEYIFNFKIICFEFNFRIYIRGYNSDEIVLCTTTETFCCKELEVSNSLLILEDTNAFNEVELSEESTSNNLKIVSVTNKFLETSRIRPNLIQKLKELFNGHKIEMFAKDGCSANCGIFLETILCCIQASKEELINKLAELPVIELEGKFYWISNEYILKFIDVIAEAVDNTGKDEIAYFSKDNLLQLISLENIQLETIDWVLNNFCDKNVDGKYSFNESKISRIYIENLLHSLPDKPLDFEDFELKINNLLPKQLYFKEEYLSGFGIVENSHFRGKVVNKLISTDLPLDLQKRLSILFSKKEKWKKEEIEPYLLDYCLDPAKIEEFLMKNCKIVGSSTERFYVNKQLIEDKTPLPKAGYVDFFYVGAKDVNKCLKVAFAKIVMEGLNVEKMSPEGEDHKKSDYAIYVENTNGRDLEKNK</sequence>
<evidence type="ECO:0000256" key="3">
    <source>
        <dbReference type="ARBA" id="ARBA00022705"/>
    </source>
</evidence>
<organism evidence="4 5">
    <name type="scientific">Meloidogyne floridensis</name>
    <dbReference type="NCBI Taxonomy" id="298350"/>
    <lineage>
        <taxon>Eukaryota</taxon>
        <taxon>Metazoa</taxon>
        <taxon>Ecdysozoa</taxon>
        <taxon>Nematoda</taxon>
        <taxon>Chromadorea</taxon>
        <taxon>Rhabditida</taxon>
        <taxon>Tylenchina</taxon>
        <taxon>Tylenchomorpha</taxon>
        <taxon>Tylenchoidea</taxon>
        <taxon>Meloidogynidae</taxon>
        <taxon>Meloidogyninae</taxon>
        <taxon>Meloidogyne</taxon>
    </lineage>
</organism>
<name>A0A915P3Z3_9BILA</name>
<keyword evidence="3" id="KW-0235">DNA replication</keyword>
<dbReference type="Pfam" id="PF09724">
    <property type="entry name" value="Dcc1"/>
    <property type="match status" value="1"/>
</dbReference>
<dbReference type="WBParaSite" id="scf7180000422463.g9033">
    <property type="protein sequence ID" value="scf7180000422463.g9033"/>
    <property type="gene ID" value="scf7180000422463.g9033"/>
</dbReference>
<protein>
    <recommendedName>
        <fullName evidence="2">Sister chromatid cohesion protein DCC1</fullName>
    </recommendedName>
</protein>
<reference evidence="5" key="1">
    <citation type="submission" date="2022-11" db="UniProtKB">
        <authorList>
            <consortium name="WormBaseParasite"/>
        </authorList>
    </citation>
    <scope>IDENTIFICATION</scope>
</reference>
<dbReference type="Proteomes" id="UP000887560">
    <property type="component" value="Unplaced"/>
</dbReference>
<dbReference type="GO" id="GO:0006260">
    <property type="term" value="P:DNA replication"/>
    <property type="evidence" value="ECO:0007669"/>
    <property type="project" value="UniProtKB-KW"/>
</dbReference>
<dbReference type="GO" id="GO:0034088">
    <property type="term" value="P:maintenance of mitotic sister chromatid cohesion"/>
    <property type="evidence" value="ECO:0007669"/>
    <property type="project" value="TreeGrafter"/>
</dbReference>
<dbReference type="GO" id="GO:0031390">
    <property type="term" value="C:Ctf18 RFC-like complex"/>
    <property type="evidence" value="ECO:0007669"/>
    <property type="project" value="InterPro"/>
</dbReference>
<dbReference type="PANTHER" id="PTHR13395:SF6">
    <property type="entry name" value="SISTER CHROMATID COHESION PROTEIN DCC1"/>
    <property type="match status" value="1"/>
</dbReference>
<proteinExistence type="inferred from homology"/>
<evidence type="ECO:0000256" key="2">
    <source>
        <dbReference type="ARBA" id="ARBA00017682"/>
    </source>
</evidence>
<keyword evidence="4" id="KW-1185">Reference proteome</keyword>
<evidence type="ECO:0000313" key="5">
    <source>
        <dbReference type="WBParaSite" id="scf7180000422463.g9033"/>
    </source>
</evidence>
<dbReference type="GO" id="GO:0000785">
    <property type="term" value="C:chromatin"/>
    <property type="evidence" value="ECO:0007669"/>
    <property type="project" value="TreeGrafter"/>
</dbReference>